<protein>
    <submittedName>
        <fullName evidence="1">Uncharacterized protein</fullName>
    </submittedName>
</protein>
<accession>A0A402C2Q7</accession>
<sequence length="46" mass="5141">MTIVPDRNSAALIAWTLPDKGYTDSTIGDHPTDPVTVSTRHLRCWM</sequence>
<dbReference type="AlphaFoldDB" id="A0A402C2Q7"/>
<name>A0A402C2Q7_RHOWR</name>
<evidence type="ECO:0000313" key="2">
    <source>
        <dbReference type="Proteomes" id="UP000287519"/>
    </source>
</evidence>
<keyword evidence="2" id="KW-1185">Reference proteome</keyword>
<dbReference type="EMBL" id="BHYM01000013">
    <property type="protein sequence ID" value="GCE37885.1"/>
    <property type="molecule type" value="Genomic_DNA"/>
</dbReference>
<proteinExistence type="predicted"/>
<gene>
    <name evidence="1" type="ORF">Rhow_000769</name>
</gene>
<comment type="caution">
    <text evidence="1">The sequence shown here is derived from an EMBL/GenBank/DDBJ whole genome shotgun (WGS) entry which is preliminary data.</text>
</comment>
<dbReference type="Proteomes" id="UP000287519">
    <property type="component" value="Unassembled WGS sequence"/>
</dbReference>
<organism evidence="1 2">
    <name type="scientific">Rhodococcus wratislaviensis</name>
    <name type="common">Tsukamurella wratislaviensis</name>
    <dbReference type="NCBI Taxonomy" id="44752"/>
    <lineage>
        <taxon>Bacteria</taxon>
        <taxon>Bacillati</taxon>
        <taxon>Actinomycetota</taxon>
        <taxon>Actinomycetes</taxon>
        <taxon>Mycobacteriales</taxon>
        <taxon>Nocardiaceae</taxon>
        <taxon>Rhodococcus</taxon>
    </lineage>
</organism>
<evidence type="ECO:0000313" key="1">
    <source>
        <dbReference type="EMBL" id="GCE37885.1"/>
    </source>
</evidence>
<reference evidence="1 2" key="1">
    <citation type="submission" date="2018-11" db="EMBL/GenBank/DDBJ databases">
        <title>Microbial catabolism of amino acid.</title>
        <authorList>
            <person name="Hibi M."/>
            <person name="Ogawa J."/>
        </authorList>
    </citation>
    <scope>NUCLEOTIDE SEQUENCE [LARGE SCALE GENOMIC DNA]</scope>
    <source>
        <strain evidence="1 2">C31-06</strain>
    </source>
</reference>